<evidence type="ECO:0000256" key="3">
    <source>
        <dbReference type="ARBA" id="ARBA00022898"/>
    </source>
</evidence>
<comment type="cofactor">
    <cofactor evidence="1">
        <name>pyridoxal 5'-phosphate</name>
        <dbReference type="ChEBI" id="CHEBI:597326"/>
    </cofactor>
</comment>
<evidence type="ECO:0000313" key="6">
    <source>
        <dbReference type="Proteomes" id="UP000582016"/>
    </source>
</evidence>
<dbReference type="PANTHER" id="PTHR32325:SF4">
    <property type="entry name" value="TRYPTOPHANASE"/>
    <property type="match status" value="1"/>
</dbReference>
<organism evidence="5 6">
    <name type="scientific">Fusarium phyllophilum</name>
    <dbReference type="NCBI Taxonomy" id="47803"/>
    <lineage>
        <taxon>Eukaryota</taxon>
        <taxon>Fungi</taxon>
        <taxon>Dikarya</taxon>
        <taxon>Ascomycota</taxon>
        <taxon>Pezizomycotina</taxon>
        <taxon>Sordariomycetes</taxon>
        <taxon>Hypocreomycetidae</taxon>
        <taxon>Hypocreales</taxon>
        <taxon>Nectriaceae</taxon>
        <taxon>Fusarium</taxon>
        <taxon>Fusarium fujikuroi species complex</taxon>
    </lineage>
</organism>
<dbReference type="SUPFAM" id="SSF53383">
    <property type="entry name" value="PLP-dependent transferases"/>
    <property type="match status" value="1"/>
</dbReference>
<comment type="caution">
    <text evidence="5">The sequence shown here is derived from an EMBL/GenBank/DDBJ whole genome shotgun (WGS) entry which is preliminary data.</text>
</comment>
<accession>A0A8H5JAS7</accession>
<proteinExistence type="inferred from homology"/>
<evidence type="ECO:0000256" key="1">
    <source>
        <dbReference type="ARBA" id="ARBA00001933"/>
    </source>
</evidence>
<dbReference type="Gene3D" id="3.90.1150.10">
    <property type="entry name" value="Aspartate Aminotransferase, domain 1"/>
    <property type="match status" value="2"/>
</dbReference>
<protein>
    <submittedName>
        <fullName evidence="5">Tryptophanase</fullName>
    </submittedName>
</protein>
<evidence type="ECO:0000256" key="2">
    <source>
        <dbReference type="ARBA" id="ARBA00009721"/>
    </source>
</evidence>
<dbReference type="GO" id="GO:0016829">
    <property type="term" value="F:lyase activity"/>
    <property type="evidence" value="ECO:0007669"/>
    <property type="project" value="InterPro"/>
</dbReference>
<dbReference type="Pfam" id="PF01212">
    <property type="entry name" value="Beta_elim_lyase"/>
    <property type="match status" value="1"/>
</dbReference>
<dbReference type="InterPro" id="IPR015422">
    <property type="entry name" value="PyrdxlP-dep_Trfase_small"/>
</dbReference>
<dbReference type="NCBIfam" id="NF009709">
    <property type="entry name" value="PRK13238.1"/>
    <property type="match status" value="1"/>
</dbReference>
<dbReference type="GO" id="GO:0006520">
    <property type="term" value="P:amino acid metabolic process"/>
    <property type="evidence" value="ECO:0007669"/>
    <property type="project" value="InterPro"/>
</dbReference>
<feature type="domain" description="Aromatic amino acid beta-eliminating lyase/threonine aldolase" evidence="4">
    <location>
        <begin position="48"/>
        <end position="489"/>
    </location>
</feature>
<dbReference type="AlphaFoldDB" id="A0A8H5JAS7"/>
<sequence>MSQVMSMPAFTVASVRQTEQVPRDVRERILRSVQYNVFAFPAALVVADFLSDSGTASMTSNQWSAIMQDDESYGRNSGYYYLLEALRDIFERGEHRLNAFQEIRPDLNSNTAFERFLDYQEGGFVNGGLAQMTRPNCFLVPQGRCAESLLFQTTANALSKPNGHQPIIISNGFFDTTSANASSAGFSLLTFAQEGWMHSEPSQDWRNKNPFKGNMDISAAEELLSNSDQQHHVALIVLTITNNHAAGQPVSMENIREVSRLSKNFNIPLIFDACRFAENAMSIKRHERAYKDSSIPEIIREMFSEADGFTISLKKDGLANMGGVLCLRDDGKYTNKYPSIGIAIREEQILRYGNDSYGGMSGRDLMAATVGLYEGTKESYLSSRLDQVHRFAEKLAEANLPVLLPPGSAVFLDMDVFFKDCNREYEDFAALGFTLELLGSYGIRAFELGPFASEWDSLEEKDKVRTVTPNLVRFSIPRNAMTDQHLDYTVTAVKELMDRRHTIQGVRITHGKNLRLRHFQAALEPIPINTTT</sequence>
<reference evidence="5 6" key="1">
    <citation type="submission" date="2020-05" db="EMBL/GenBank/DDBJ databases">
        <title>Identification and distribution of gene clusters putatively required for synthesis of sphingolipid metabolism inhibitors in phylogenetically diverse species of the filamentous fungus Fusarium.</title>
        <authorList>
            <person name="Kim H.-S."/>
            <person name="Busman M."/>
            <person name="Brown D.W."/>
            <person name="Divon H."/>
            <person name="Uhlig S."/>
            <person name="Proctor R.H."/>
        </authorList>
    </citation>
    <scope>NUCLEOTIDE SEQUENCE [LARGE SCALE GENOMIC DNA]</scope>
    <source>
        <strain evidence="5 6">NRRL 13617</strain>
    </source>
</reference>
<comment type="similarity">
    <text evidence="2">Belongs to the beta-eliminating lyase family.</text>
</comment>
<keyword evidence="6" id="KW-1185">Reference proteome</keyword>
<dbReference type="Gene3D" id="3.40.640.10">
    <property type="entry name" value="Type I PLP-dependent aspartate aminotransferase-like (Major domain)"/>
    <property type="match status" value="1"/>
</dbReference>
<dbReference type="EMBL" id="JAAOAQ010000361">
    <property type="protein sequence ID" value="KAF5551959.1"/>
    <property type="molecule type" value="Genomic_DNA"/>
</dbReference>
<dbReference type="PANTHER" id="PTHR32325">
    <property type="entry name" value="BETA-ELIMINATING LYASE-LIKE PROTEIN-RELATED"/>
    <property type="match status" value="1"/>
</dbReference>
<keyword evidence="3" id="KW-0663">Pyridoxal phosphate</keyword>
<evidence type="ECO:0000259" key="4">
    <source>
        <dbReference type="Pfam" id="PF01212"/>
    </source>
</evidence>
<dbReference type="InterPro" id="IPR001597">
    <property type="entry name" value="ArAA_b-elim_lyase/Thr_aldolase"/>
</dbReference>
<dbReference type="InterPro" id="IPR015424">
    <property type="entry name" value="PyrdxlP-dep_Trfase"/>
</dbReference>
<dbReference type="InterPro" id="IPR015421">
    <property type="entry name" value="PyrdxlP-dep_Trfase_major"/>
</dbReference>
<dbReference type="Proteomes" id="UP000582016">
    <property type="component" value="Unassembled WGS sequence"/>
</dbReference>
<dbReference type="OrthoDB" id="19261at2759"/>
<gene>
    <name evidence="5" type="ORF">FPHYL_9050</name>
</gene>
<name>A0A8H5JAS7_9HYPO</name>
<evidence type="ECO:0000313" key="5">
    <source>
        <dbReference type="EMBL" id="KAF5551959.1"/>
    </source>
</evidence>